<dbReference type="AlphaFoldDB" id="A0ABD2Y6E6"/>
<organism evidence="2 3">
    <name type="scientific">Cinchona calisaya</name>
    <dbReference type="NCBI Taxonomy" id="153742"/>
    <lineage>
        <taxon>Eukaryota</taxon>
        <taxon>Viridiplantae</taxon>
        <taxon>Streptophyta</taxon>
        <taxon>Embryophyta</taxon>
        <taxon>Tracheophyta</taxon>
        <taxon>Spermatophyta</taxon>
        <taxon>Magnoliopsida</taxon>
        <taxon>eudicotyledons</taxon>
        <taxon>Gunneridae</taxon>
        <taxon>Pentapetalae</taxon>
        <taxon>asterids</taxon>
        <taxon>lamiids</taxon>
        <taxon>Gentianales</taxon>
        <taxon>Rubiaceae</taxon>
        <taxon>Cinchonoideae</taxon>
        <taxon>Cinchoneae</taxon>
        <taxon>Cinchona</taxon>
    </lineage>
</organism>
<keyword evidence="3" id="KW-1185">Reference proteome</keyword>
<sequence length="71" mass="7575">MEPGMSSTHHKVKQKKMNSIGTIQAVQGQVGGIGPMDKVGGAQDEDFQESHHGGADDELDVEDINEVDDKA</sequence>
<feature type="region of interest" description="Disordered" evidence="1">
    <location>
        <begin position="1"/>
        <end position="71"/>
    </location>
</feature>
<evidence type="ECO:0000256" key="1">
    <source>
        <dbReference type="SAM" id="MobiDB-lite"/>
    </source>
</evidence>
<evidence type="ECO:0000313" key="2">
    <source>
        <dbReference type="EMBL" id="KAL3502606.1"/>
    </source>
</evidence>
<accession>A0ABD2Y6E6</accession>
<evidence type="ECO:0000313" key="3">
    <source>
        <dbReference type="Proteomes" id="UP001630127"/>
    </source>
</evidence>
<dbReference type="Proteomes" id="UP001630127">
    <property type="component" value="Unassembled WGS sequence"/>
</dbReference>
<feature type="compositionally biased region" description="Acidic residues" evidence="1">
    <location>
        <begin position="56"/>
        <end position="71"/>
    </location>
</feature>
<gene>
    <name evidence="2" type="ORF">ACH5RR_037055</name>
</gene>
<dbReference type="EMBL" id="JBJUIK010000015">
    <property type="protein sequence ID" value="KAL3502606.1"/>
    <property type="molecule type" value="Genomic_DNA"/>
</dbReference>
<reference evidence="2 3" key="1">
    <citation type="submission" date="2024-11" db="EMBL/GenBank/DDBJ databases">
        <title>A near-complete genome assembly of Cinchona calisaya.</title>
        <authorList>
            <person name="Lian D.C."/>
            <person name="Zhao X.W."/>
            <person name="Wei L."/>
        </authorList>
    </citation>
    <scope>NUCLEOTIDE SEQUENCE [LARGE SCALE GENOMIC DNA]</scope>
    <source>
        <tissue evidence="2">Nenye</tissue>
    </source>
</reference>
<protein>
    <submittedName>
        <fullName evidence="2">Uncharacterized protein</fullName>
    </submittedName>
</protein>
<name>A0ABD2Y6E6_9GENT</name>
<proteinExistence type="predicted"/>
<comment type="caution">
    <text evidence="2">The sequence shown here is derived from an EMBL/GenBank/DDBJ whole genome shotgun (WGS) entry which is preliminary data.</text>
</comment>